<protein>
    <recommendedName>
        <fullName evidence="5">Sulfotransferase domain-containing protein</fullName>
    </recommendedName>
</protein>
<organism evidence="1 3">
    <name type="scientific">Halomonas elongata (strain ATCC 33173 / DSM 2581 / NBRC 15536 / NCIMB 2198 / 1H9)</name>
    <dbReference type="NCBI Taxonomy" id="768066"/>
    <lineage>
        <taxon>Bacteria</taxon>
        <taxon>Pseudomonadati</taxon>
        <taxon>Pseudomonadota</taxon>
        <taxon>Gammaproteobacteria</taxon>
        <taxon>Oceanospirillales</taxon>
        <taxon>Halomonadaceae</taxon>
        <taxon>Halomonas</taxon>
    </lineage>
</organism>
<dbReference type="RefSeq" id="WP_157953405.1">
    <property type="nucleotide sequence ID" value="NC_014532.2"/>
</dbReference>
<evidence type="ECO:0008006" key="5">
    <source>
        <dbReference type="Google" id="ProtNLM"/>
    </source>
</evidence>
<dbReference type="EMBL" id="CP139472">
    <property type="protein sequence ID" value="WPU48424.1"/>
    <property type="molecule type" value="Genomic_DNA"/>
</dbReference>
<evidence type="ECO:0000313" key="4">
    <source>
        <dbReference type="Proteomes" id="UP001322512"/>
    </source>
</evidence>
<dbReference type="GeneID" id="91011942"/>
<sequence>MKRLHIHFGIHRTGTTSIHYNLLGNAQELERQGYIYPDLGVGHRHVKTAWGIISGKLKPNELVNKIHAESSDPDKLIVLSSEDFCQLRDAKWLKILSEEFDLSASLYVKRQDLWLESWYNQHIKWPWSKKFSSSSPEFFIKNIKDFYWINYDWLVPRICEFVDKDRLHIGVMEKASVSNTTQDFFRFLGVDESSLVNEEPKNESLTKGQLDIARRVGLLALKPKGRQKVLSSIKKINIDEDDGSKIVFTPEQREGILESFQDGNKKLANDFLGKRKLFEEEVVFSDPVLVPEKKIYEVYMPELLKLVVES</sequence>
<proteinExistence type="predicted"/>
<reference evidence="1" key="1">
    <citation type="journal article" date="2010" name="Environ. Microbiol.">
        <title>A blueprint of ectoine metabolism from the genome of the industrial producer Halomonas elongata DSM 2581(T).</title>
        <authorList>
            <person name="Schwibbert K."/>
            <person name="Marin-Sanguino A."/>
            <person name="Bagyan I."/>
            <person name="Heidrich G."/>
            <person name="Lentzen G."/>
            <person name="Seitz H."/>
            <person name="Rampp M."/>
            <person name="Schuster S.C."/>
            <person name="Klenk H.P."/>
            <person name="Pfeiffer F."/>
            <person name="Oesterhelt D."/>
            <person name="Kunte H.J."/>
        </authorList>
    </citation>
    <scope>NUCLEOTIDE SEQUENCE</scope>
    <source>
        <strain evidence="1">Type strain: DSM 2581</strain>
    </source>
</reference>
<evidence type="ECO:0000313" key="1">
    <source>
        <dbReference type="EMBL" id="SJK83790.1"/>
    </source>
</evidence>
<reference evidence="1" key="2">
    <citation type="submission" date="2010-05" db="EMBL/GenBank/DDBJ databases">
        <title>Revision and reannotation of the Halomonas elongata DSM 2581(T) genome.</title>
        <authorList>
            <person name="Pfeiffer F."/>
            <person name="Bagyan I."/>
            <person name="Alfaro-Espinoza G."/>
            <person name="Zamora-Lagos M.A."/>
            <person name="Habermann B."/>
            <person name="Oesterhelt D."/>
            <person name="Kunte H.J."/>
        </authorList>
    </citation>
    <scope>NUCLEOTIDE SEQUENCE</scope>
    <source>
        <strain evidence="1">Type strain: DSM 2581</strain>
    </source>
</reference>
<evidence type="ECO:0000313" key="2">
    <source>
        <dbReference type="EMBL" id="WPU48424.1"/>
    </source>
</evidence>
<dbReference type="EMBL" id="FN869568">
    <property type="protein sequence ID" value="SJK83790.1"/>
    <property type="molecule type" value="Genomic_DNA"/>
</dbReference>
<keyword evidence="4" id="KW-1185">Reference proteome</keyword>
<dbReference type="OrthoDB" id="5147122at2"/>
<gene>
    <name evidence="1" type="ORF">HELO_2397F</name>
    <name evidence="2" type="ORF">SR933_05915</name>
</gene>
<dbReference type="AlphaFoldDB" id="A0A1R4A499"/>
<reference evidence="3" key="3">
    <citation type="journal article" date="2011" name="Environ. Microbiol.">
        <title>A blueprint of ectoine metabolism from the genome of the industrial producer Halomonas elongata DSM 2581(T).</title>
        <authorList>
            <person name="Schwibbert K."/>
            <person name="Marin-Sanguino A."/>
            <person name="Bagyan I."/>
            <person name="Heidrich G."/>
            <person name="Lentzen G."/>
            <person name="Seitz H."/>
            <person name="Rampp M."/>
            <person name="Schuster S.C."/>
            <person name="Klenk H.P."/>
            <person name="Pfeiffer F."/>
            <person name="Oesterhelt D."/>
            <person name="Kunte H.J."/>
        </authorList>
    </citation>
    <scope>NUCLEOTIDE SEQUENCE [LARGE SCALE GENOMIC DNA]</scope>
    <source>
        <strain evidence="3">ATCC 33173 / DSM 2581 / NBRC 15536 / NCIMB 2198 / 1H9</strain>
    </source>
</reference>
<dbReference type="KEGG" id="hel:HELO_2397F"/>
<evidence type="ECO:0000313" key="3">
    <source>
        <dbReference type="Proteomes" id="UP000008707"/>
    </source>
</evidence>
<reference evidence="2 4" key="4">
    <citation type="submission" date="2023-11" db="EMBL/GenBank/DDBJ databases">
        <title>MicrobeMod: A computational toolkit for identifying prokaryotic methylation and restriction-modification with nanopore sequencing.</title>
        <authorList>
            <person name="Crits-Christoph A."/>
            <person name="Kang S.C."/>
            <person name="Lee H."/>
            <person name="Ostrov N."/>
        </authorList>
    </citation>
    <scope>NUCLEOTIDE SEQUENCE [LARGE SCALE GENOMIC DNA]</scope>
    <source>
        <strain evidence="2 4">ATCC 33173</strain>
    </source>
</reference>
<dbReference type="Proteomes" id="UP001322512">
    <property type="component" value="Chromosome"/>
</dbReference>
<accession>A0A1R4A499</accession>
<dbReference type="Proteomes" id="UP000008707">
    <property type="component" value="Chromosome"/>
</dbReference>
<name>A0A1R4A499_HALED</name>